<keyword evidence="3" id="KW-1185">Reference proteome</keyword>
<evidence type="ECO:0000313" key="3">
    <source>
        <dbReference type="Proteomes" id="UP001176941"/>
    </source>
</evidence>
<protein>
    <submittedName>
        <fullName evidence="2">Uncharacterized protein</fullName>
    </submittedName>
</protein>
<gene>
    <name evidence="2" type="ORF">MRATA1EN1_LOCUS10826</name>
</gene>
<name>A0ABN8YQ41_RANTA</name>
<evidence type="ECO:0000313" key="2">
    <source>
        <dbReference type="EMBL" id="CAI9161864.1"/>
    </source>
</evidence>
<sequence length="443" mass="47190">MTRTQPRAEPPSLRPRGWPSRSRNNPCAPGPSWPSLCPLFSPSTMWDRTPGIDRELPAERSRQAQSKTRSILLAPRLTLTGPKPRMKPAAPGAAAAVAAGTEHPKWRLPRPHHRYCRRRDLRGNLNTLRDLGRLSLPRGSQEKVSQSQFPRSRKRESLMTTLRGSVWEPPELTGVSDCRVPVGSGCGGWAQSYSRDPAPGGVVRFPTRGGAGGDWRGASPLPSGVLLGVALRLGALTPSFRAGGGARLTPSPGARLGGRWVWGGSGAGDGGGRYCGGSGTSGRSPGSAVRWAEGAKEASPKPRIASHRPGPESCFRFLRPCGCVLAARGVRVLGAGRGPQTRKQRLRGLALTPLLERSTRLLSKRRIPNFGPYHFGGSDWGIKGSLSPVCSKLLALSEFESGAGFNLLILGCAGSSGSSPEWSSFPVSSVRATGCVLPWRNPH</sequence>
<feature type="region of interest" description="Disordered" evidence="1">
    <location>
        <begin position="1"/>
        <end position="34"/>
    </location>
</feature>
<accession>A0ABN8YQ41</accession>
<dbReference type="EMBL" id="OX459956">
    <property type="protein sequence ID" value="CAI9161864.1"/>
    <property type="molecule type" value="Genomic_DNA"/>
</dbReference>
<dbReference type="Proteomes" id="UP001176941">
    <property type="component" value="Chromosome 20"/>
</dbReference>
<evidence type="ECO:0000256" key="1">
    <source>
        <dbReference type="SAM" id="MobiDB-lite"/>
    </source>
</evidence>
<reference evidence="2" key="1">
    <citation type="submission" date="2023-04" db="EMBL/GenBank/DDBJ databases">
        <authorList>
            <consortium name="ELIXIR-Norway"/>
        </authorList>
    </citation>
    <scope>NUCLEOTIDE SEQUENCE [LARGE SCALE GENOMIC DNA]</scope>
</reference>
<feature type="region of interest" description="Disordered" evidence="1">
    <location>
        <begin position="277"/>
        <end position="308"/>
    </location>
</feature>
<proteinExistence type="predicted"/>
<organism evidence="2 3">
    <name type="scientific">Rangifer tarandus platyrhynchus</name>
    <name type="common">Svalbard reindeer</name>
    <dbReference type="NCBI Taxonomy" id="3082113"/>
    <lineage>
        <taxon>Eukaryota</taxon>
        <taxon>Metazoa</taxon>
        <taxon>Chordata</taxon>
        <taxon>Craniata</taxon>
        <taxon>Vertebrata</taxon>
        <taxon>Euteleostomi</taxon>
        <taxon>Mammalia</taxon>
        <taxon>Eutheria</taxon>
        <taxon>Laurasiatheria</taxon>
        <taxon>Artiodactyla</taxon>
        <taxon>Ruminantia</taxon>
        <taxon>Pecora</taxon>
        <taxon>Cervidae</taxon>
        <taxon>Odocoileinae</taxon>
        <taxon>Rangifer</taxon>
    </lineage>
</organism>